<dbReference type="InterPro" id="IPR009030">
    <property type="entry name" value="Growth_fac_rcpt_cys_sf"/>
</dbReference>
<dbReference type="InterPro" id="IPR017048">
    <property type="entry name" value="Fibulin-1"/>
</dbReference>
<dbReference type="Gene3D" id="2.10.25.10">
    <property type="entry name" value="Laminin"/>
    <property type="match status" value="8"/>
</dbReference>
<dbReference type="CDD" id="cd00054">
    <property type="entry name" value="EGF_CA"/>
    <property type="match status" value="3"/>
</dbReference>
<evidence type="ECO:0000256" key="2">
    <source>
        <dbReference type="ARBA" id="ARBA00006127"/>
    </source>
</evidence>
<evidence type="ECO:0000256" key="8">
    <source>
        <dbReference type="ARBA" id="ARBA00022837"/>
    </source>
</evidence>
<evidence type="ECO:0000259" key="14">
    <source>
        <dbReference type="PROSITE" id="PS50026"/>
    </source>
</evidence>
<dbReference type="PANTHER" id="PTHR24039:SF28">
    <property type="entry name" value="EGF-LIKE DOMAIN-CONTAINING PROTEIN"/>
    <property type="match status" value="1"/>
</dbReference>
<evidence type="ECO:0000256" key="9">
    <source>
        <dbReference type="ARBA" id="ARBA00023157"/>
    </source>
</evidence>
<dbReference type="FunFam" id="2.10.25.10:FF:000038">
    <property type="entry name" value="Fibrillin 2"/>
    <property type="match status" value="1"/>
</dbReference>
<reference evidence="15" key="1">
    <citation type="submission" date="2025-08" db="UniProtKB">
        <authorList>
            <consortium name="Ensembl"/>
        </authorList>
    </citation>
    <scope>IDENTIFICATION</scope>
</reference>
<proteinExistence type="inferred from homology"/>
<dbReference type="PROSITE" id="PS01187">
    <property type="entry name" value="EGF_CA"/>
    <property type="match status" value="2"/>
</dbReference>
<keyword evidence="6" id="KW-0732">Signal</keyword>
<evidence type="ECO:0000256" key="7">
    <source>
        <dbReference type="ARBA" id="ARBA00022737"/>
    </source>
</evidence>
<keyword evidence="10" id="KW-0325">Glycoprotein</keyword>
<keyword evidence="5 13" id="KW-0245">EGF-like domain</keyword>
<feature type="domain" description="EGF-like" evidence="14">
    <location>
        <begin position="383"/>
        <end position="422"/>
    </location>
</feature>
<evidence type="ECO:0000313" key="16">
    <source>
        <dbReference type="Proteomes" id="UP000265020"/>
    </source>
</evidence>
<dbReference type="InterPro" id="IPR026823">
    <property type="entry name" value="cEGF"/>
</dbReference>
<dbReference type="FunFam" id="2.10.25.10:FF:000104">
    <property type="entry name" value="Fibulin-1"/>
    <property type="match status" value="1"/>
</dbReference>
<dbReference type="PIRSF" id="PIRSF036313">
    <property type="entry name" value="Fibulin-1"/>
    <property type="match status" value="1"/>
</dbReference>
<keyword evidence="16" id="KW-1185">Reference proteome</keyword>
<comment type="subunit">
    <text evidence="12">Homomultimerizes and interacts with various extracellular matrix components.</text>
</comment>
<keyword evidence="4 12" id="KW-0272">Extracellular matrix</keyword>
<dbReference type="FunFam" id="2.10.25.10:FF:000341">
    <property type="entry name" value="Fibulin 2"/>
    <property type="match status" value="1"/>
</dbReference>
<dbReference type="PROSITE" id="PS50026">
    <property type="entry name" value="EGF_3"/>
    <property type="match status" value="3"/>
</dbReference>
<feature type="domain" description="EGF-like" evidence="14">
    <location>
        <begin position="341"/>
        <end position="382"/>
    </location>
</feature>
<dbReference type="PANTHER" id="PTHR24039">
    <property type="entry name" value="FIBRILLIN-RELATED"/>
    <property type="match status" value="1"/>
</dbReference>
<dbReference type="AlphaFoldDB" id="A0A3Q2CE35"/>
<comment type="similarity">
    <text evidence="2 12">Belongs to the fibulin family.</text>
</comment>
<dbReference type="SUPFAM" id="SSF57196">
    <property type="entry name" value="EGF/Laminin"/>
    <property type="match status" value="2"/>
</dbReference>
<evidence type="ECO:0000256" key="6">
    <source>
        <dbReference type="ARBA" id="ARBA00022729"/>
    </source>
</evidence>
<accession>A0A3Q2CE35</accession>
<comment type="function">
    <text evidence="11 12">Incorporated into fibronectin-containing matrix fibers. May play a role in cell adhesion and migration along protein fibers within the extracellular matrix (ECM). Could be important for certain developmental processes and contribute to the supramolecular organization of ECM architecture, in particular to those of basement membranes.</text>
</comment>
<sequence>TSLTAIILYELYNMHPNMKQISLDDCCKDGQKHANADEDCASIPLISASPTFPGATFLLILLSFTQICCDCCLLGKAAQELNIPCDHNLFIGYQCSLVSRACCMDGVPDNQTAELEQSKYVKTLINFCCFSEKCAHVCVGNDTCACLKGYKLKPDGRRCEDINECLLGSSNCRGGERCINTEGSFRCIREVSCGTGYELTENNDCKDIDECENGIHNCGEQFVCQNSQGSFRCIPKNTCSEGFIQDALGNCIDINECVTEKSPCHRGQICINTVGSYSCQRNSVNCGRGYHLNDDGTRCIGRTENVKLDTTLTASLTCIDLQIRLGVIFTLTLFIIIFLLDINECRHYPGRLCAHKCDNTPGSYKCTCTTGFKLAADGRNCDDLNECESNPCSQECANVYGSYQCYCRRGYQLSDIDAVTCEDIDECALPTGGHICSYRCHNTPGSFHCSCPASGYTLAVNGRGCQDIDECVAGTHTCTENESCFNIQGSFRCLSFDCPKNYRRVGQTSQRLERSDTIRCIKLCQPNDITCALDPIVSLSHTFISLPSFREFTRPEEIVFLRTTVRAYGSYHLDTYDVRFEILEGNIENAFDIIKRLENGLYVGVVRQIRSLTGPRETVLKLSMRNLTSNGESTQSIINVHVYVSEFWF</sequence>
<dbReference type="Pfam" id="PF12662">
    <property type="entry name" value="cEGF"/>
    <property type="match status" value="2"/>
</dbReference>
<dbReference type="Pfam" id="PF22914">
    <property type="entry name" value="Fibulin_C"/>
    <property type="match status" value="1"/>
</dbReference>
<evidence type="ECO:0000313" key="15">
    <source>
        <dbReference type="Ensembl" id="ENSCVAP00000003253.1"/>
    </source>
</evidence>
<dbReference type="Pfam" id="PF07645">
    <property type="entry name" value="EGF_CA"/>
    <property type="match status" value="4"/>
</dbReference>
<evidence type="ECO:0000256" key="4">
    <source>
        <dbReference type="ARBA" id="ARBA00022530"/>
    </source>
</evidence>
<evidence type="ECO:0000256" key="10">
    <source>
        <dbReference type="ARBA" id="ARBA00023180"/>
    </source>
</evidence>
<dbReference type="GO" id="GO:0005509">
    <property type="term" value="F:calcium ion binding"/>
    <property type="evidence" value="ECO:0007669"/>
    <property type="project" value="InterPro"/>
</dbReference>
<dbReference type="FunFam" id="2.10.25.10:FF:000078">
    <property type="entry name" value="Fibulin-1"/>
    <property type="match status" value="1"/>
</dbReference>
<dbReference type="InterPro" id="IPR000152">
    <property type="entry name" value="EGF-type_Asp/Asn_hydroxyl_site"/>
</dbReference>
<dbReference type="PROSITE" id="PS01186">
    <property type="entry name" value="EGF_2"/>
    <property type="match status" value="1"/>
</dbReference>
<keyword evidence="3 12" id="KW-0964">Secreted</keyword>
<keyword evidence="9" id="KW-1015">Disulfide bond</keyword>
<dbReference type="Ensembl" id="ENSCVAT00000010341.1">
    <property type="protein sequence ID" value="ENSCVAP00000003253.1"/>
    <property type="gene ID" value="ENSCVAG00000004495.1"/>
</dbReference>
<dbReference type="FunFam" id="2.10.25.10:FF:000150">
    <property type="entry name" value="Fibulin-1"/>
    <property type="match status" value="1"/>
</dbReference>
<dbReference type="InterPro" id="IPR018097">
    <property type="entry name" value="EGF_Ca-bd_CS"/>
</dbReference>
<keyword evidence="8" id="KW-0106">Calcium</keyword>
<organism evidence="15 16">
    <name type="scientific">Cyprinodon variegatus</name>
    <name type="common">Sheepshead minnow</name>
    <dbReference type="NCBI Taxonomy" id="28743"/>
    <lineage>
        <taxon>Eukaryota</taxon>
        <taxon>Metazoa</taxon>
        <taxon>Chordata</taxon>
        <taxon>Craniata</taxon>
        <taxon>Vertebrata</taxon>
        <taxon>Euteleostomi</taxon>
        <taxon>Actinopterygii</taxon>
        <taxon>Neopterygii</taxon>
        <taxon>Teleostei</taxon>
        <taxon>Neoteleostei</taxon>
        <taxon>Acanthomorphata</taxon>
        <taxon>Ovalentaria</taxon>
        <taxon>Atherinomorphae</taxon>
        <taxon>Cyprinodontiformes</taxon>
        <taxon>Cyprinodontidae</taxon>
        <taxon>Cyprinodon</taxon>
    </lineage>
</organism>
<dbReference type="PROSITE" id="PS00010">
    <property type="entry name" value="ASX_HYDROXYL"/>
    <property type="match status" value="3"/>
</dbReference>
<dbReference type="InterPro" id="IPR000742">
    <property type="entry name" value="EGF"/>
</dbReference>
<evidence type="ECO:0000256" key="5">
    <source>
        <dbReference type="ARBA" id="ARBA00022536"/>
    </source>
</evidence>
<reference evidence="15" key="2">
    <citation type="submission" date="2025-09" db="UniProtKB">
        <authorList>
            <consortium name="Ensembl"/>
        </authorList>
    </citation>
    <scope>IDENTIFICATION</scope>
</reference>
<evidence type="ECO:0000256" key="13">
    <source>
        <dbReference type="PROSITE-ProRule" id="PRU00076"/>
    </source>
</evidence>
<dbReference type="GO" id="GO:0030198">
    <property type="term" value="P:extracellular matrix organization"/>
    <property type="evidence" value="ECO:0007669"/>
    <property type="project" value="InterPro"/>
</dbReference>
<comment type="caution">
    <text evidence="13">Lacks conserved residue(s) required for the propagation of feature annotation.</text>
</comment>
<feature type="domain" description="EGF-like" evidence="14">
    <location>
        <begin position="423"/>
        <end position="466"/>
    </location>
</feature>
<evidence type="ECO:0000256" key="3">
    <source>
        <dbReference type="ARBA" id="ARBA00022525"/>
    </source>
</evidence>
<dbReference type="InterPro" id="IPR049883">
    <property type="entry name" value="NOTCH1_EGF-like"/>
</dbReference>
<dbReference type="SUPFAM" id="SSF57184">
    <property type="entry name" value="Growth factor receptor domain"/>
    <property type="match status" value="2"/>
</dbReference>
<keyword evidence="7" id="KW-0677">Repeat</keyword>
<dbReference type="SMART" id="SM00181">
    <property type="entry name" value="EGF"/>
    <property type="match status" value="8"/>
</dbReference>
<dbReference type="InterPro" id="IPR001881">
    <property type="entry name" value="EGF-like_Ca-bd_dom"/>
</dbReference>
<comment type="subcellular location">
    <subcellularLocation>
        <location evidence="1 12">Secreted</location>
        <location evidence="1 12">Extracellular space</location>
        <location evidence="1 12">Extracellular matrix</location>
    </subcellularLocation>
</comment>
<dbReference type="GO" id="GO:0030855">
    <property type="term" value="P:epithelial cell differentiation"/>
    <property type="evidence" value="ECO:0007669"/>
    <property type="project" value="UniProtKB-ARBA"/>
</dbReference>
<evidence type="ECO:0000256" key="12">
    <source>
        <dbReference type="PIRNR" id="PIRNR036313"/>
    </source>
</evidence>
<dbReference type="SMART" id="SM00179">
    <property type="entry name" value="EGF_CA"/>
    <property type="match status" value="7"/>
</dbReference>
<dbReference type="Proteomes" id="UP000265020">
    <property type="component" value="Unassembled WGS sequence"/>
</dbReference>
<name>A0A3Q2CE35_CYPVA</name>
<dbReference type="FunFam" id="2.10.25.10:FF:001228">
    <property type="entry name" value="Fibulin 1"/>
    <property type="match status" value="1"/>
</dbReference>
<dbReference type="GO" id="GO:0016504">
    <property type="term" value="F:peptidase activator activity"/>
    <property type="evidence" value="ECO:0007669"/>
    <property type="project" value="InterPro"/>
</dbReference>
<evidence type="ECO:0000256" key="11">
    <source>
        <dbReference type="ARBA" id="ARBA00057836"/>
    </source>
</evidence>
<dbReference type="GeneTree" id="ENSGT00940000156642"/>
<evidence type="ECO:0000256" key="1">
    <source>
        <dbReference type="ARBA" id="ARBA00004498"/>
    </source>
</evidence>
<protein>
    <recommendedName>
        <fullName evidence="12">Fibulin-1</fullName>
    </recommendedName>
</protein>
<dbReference type="STRING" id="28743.ENSCVAP00000003253"/>
<dbReference type="InterPro" id="IPR055088">
    <property type="entry name" value="Fibulin_C"/>
</dbReference>